<name>A0A447D2E1_9BRAD</name>
<dbReference type="OrthoDB" id="5446846at2"/>
<dbReference type="EMBL" id="WNKV01000008">
    <property type="protein sequence ID" value="MTW16975.1"/>
    <property type="molecule type" value="Genomic_DNA"/>
</dbReference>
<evidence type="ECO:0000313" key="2">
    <source>
        <dbReference type="EMBL" id="MTW16975.1"/>
    </source>
</evidence>
<dbReference type="RefSeq" id="WP_129611611.1">
    <property type="nucleotide sequence ID" value="NZ_UWOC01000209.1"/>
</dbReference>
<evidence type="ECO:0000313" key="3">
    <source>
        <dbReference type="EMBL" id="VCU11684.1"/>
    </source>
</evidence>
<evidence type="ECO:0000259" key="1">
    <source>
        <dbReference type="PROSITE" id="PS50943"/>
    </source>
</evidence>
<dbReference type="Gene3D" id="1.10.260.40">
    <property type="entry name" value="lambda repressor-like DNA-binding domains"/>
    <property type="match status" value="1"/>
</dbReference>
<dbReference type="SMART" id="SM00530">
    <property type="entry name" value="HTH_XRE"/>
    <property type="match status" value="1"/>
</dbReference>
<sequence>MGDHLAEIGRRLRAYRLGKNLTVSRIAEQIGVSRAAVYRLERGELVKIETLEKISDLLEISLPSLMGVGVEYYASAISFFERMRQLEENAVHVLGNFSPFSFLLLSDEYLGHLRTMLMEGIAATHRDPAAVRAVIDGVMAILEARRRVAARRHTPVLSIVSGPDVERFLHSGLVGRFDLPAEVVRERRRAAAREVERLAALLVHPPIGVQIGIVEDQAPSQTFQVFEAKDSVAVTLSPYRLGDHPNITSGIAMVTATPEAVRLFKSTITEQWSRAHKGEAGARMLETLLARMPQ</sequence>
<reference evidence="3" key="1">
    <citation type="submission" date="2018-10" db="EMBL/GenBank/DDBJ databases">
        <authorList>
            <person name="Peiro R."/>
            <person name="Begona"/>
            <person name="Cbmso G."/>
            <person name="Lopez M."/>
            <person name="Gonzalez S."/>
            <person name="Sacristan E."/>
            <person name="Castillo E."/>
        </authorList>
    </citation>
    <scope>NUCLEOTIDE SEQUENCE</scope>
    <source>
        <strain evidence="3">Rhod_genome</strain>
    </source>
</reference>
<accession>A0A447D2E1</accession>
<dbReference type="InterPro" id="IPR010982">
    <property type="entry name" value="Lambda_DNA-bd_dom_sf"/>
</dbReference>
<comment type="caution">
    <text evidence="3">The sequence shown here is derived from an EMBL/GenBank/DDBJ whole genome shotgun (WGS) entry which is preliminary data.</text>
</comment>
<dbReference type="Proteomes" id="UP000289200">
    <property type="component" value="Unassembled WGS sequence"/>
</dbReference>
<proteinExistence type="predicted"/>
<dbReference type="PROSITE" id="PS50943">
    <property type="entry name" value="HTH_CROC1"/>
    <property type="match status" value="1"/>
</dbReference>
<protein>
    <submittedName>
        <fullName evidence="2">Helix-turn-helix domain-containing protein</fullName>
    </submittedName>
</protein>
<dbReference type="SUPFAM" id="SSF47413">
    <property type="entry name" value="lambda repressor-like DNA-binding domains"/>
    <property type="match status" value="1"/>
</dbReference>
<gene>
    <name evidence="2" type="ORF">GJ689_12255</name>
    <name evidence="3" type="ORF">RHODGE_RHODGE_04899</name>
</gene>
<dbReference type="CDD" id="cd00093">
    <property type="entry name" value="HTH_XRE"/>
    <property type="match status" value="1"/>
</dbReference>
<organism evidence="3 4">
    <name type="scientific">Rhodoplanes serenus</name>
    <dbReference type="NCBI Taxonomy" id="200615"/>
    <lineage>
        <taxon>Bacteria</taxon>
        <taxon>Pseudomonadati</taxon>
        <taxon>Pseudomonadota</taxon>
        <taxon>Alphaproteobacteria</taxon>
        <taxon>Hyphomicrobiales</taxon>
        <taxon>Nitrobacteraceae</taxon>
        <taxon>Rhodoplanes</taxon>
    </lineage>
</organism>
<feature type="domain" description="HTH cro/C1-type" evidence="1">
    <location>
        <begin position="12"/>
        <end position="65"/>
    </location>
</feature>
<evidence type="ECO:0000313" key="4">
    <source>
        <dbReference type="Proteomes" id="UP000289200"/>
    </source>
</evidence>
<dbReference type="AlphaFoldDB" id="A0A447D2E1"/>
<dbReference type="GO" id="GO:0003677">
    <property type="term" value="F:DNA binding"/>
    <property type="evidence" value="ECO:0007669"/>
    <property type="project" value="InterPro"/>
</dbReference>
<dbReference type="InterPro" id="IPR001387">
    <property type="entry name" value="Cro/C1-type_HTH"/>
</dbReference>
<dbReference type="EMBL" id="UWOC01000209">
    <property type="protein sequence ID" value="VCU11684.1"/>
    <property type="molecule type" value="Genomic_DNA"/>
</dbReference>
<dbReference type="Pfam" id="PF01381">
    <property type="entry name" value="HTH_3"/>
    <property type="match status" value="1"/>
</dbReference>
<dbReference type="Proteomes" id="UP000438991">
    <property type="component" value="Unassembled WGS sequence"/>
</dbReference>
<keyword evidence="4" id="KW-1185">Reference proteome</keyword>
<evidence type="ECO:0000313" key="5">
    <source>
        <dbReference type="Proteomes" id="UP000438991"/>
    </source>
</evidence>
<reference evidence="4" key="2">
    <citation type="submission" date="2018-10" db="EMBL/GenBank/DDBJ databases">
        <authorList>
            <person name="Peiro R."/>
            <person name="Begona"/>
            <person name="Cbmso G."/>
            <person name="Lopez M."/>
            <person name="Gonzalez S."/>
            <person name="Sacristan E."/>
            <person name="Castillo E."/>
        </authorList>
    </citation>
    <scope>NUCLEOTIDE SEQUENCE [LARGE SCALE GENOMIC DNA]</scope>
</reference>
<reference evidence="2 5" key="3">
    <citation type="submission" date="2019-11" db="EMBL/GenBank/DDBJ databases">
        <title>Whole-genome sequence of Rhodoplanes serenus DSM 18633, type strain.</title>
        <authorList>
            <person name="Kyndt J.A."/>
            <person name="Meyer T.E."/>
        </authorList>
    </citation>
    <scope>NUCLEOTIDE SEQUENCE [LARGE SCALE GENOMIC DNA]</scope>
    <source>
        <strain evidence="2 5">DSM 18633</strain>
    </source>
</reference>